<evidence type="ECO:0000313" key="3">
    <source>
        <dbReference type="EMBL" id="SKA81948.1"/>
    </source>
</evidence>
<sequence>MADALRLEAKLDNLEPLLDFAAGQFERLGAPGELGGRLRLVLEELLVNVCHYAYAVPQAPGAPHEGLVEVTCLREPGTDGKQRFCVCVRDWGVPFDPLQREAPDVALGVEERPVGGLGILLAVEMADHLQYARQQGANVLTACFDL</sequence>
<dbReference type="InterPro" id="IPR003594">
    <property type="entry name" value="HATPase_dom"/>
</dbReference>
<dbReference type="GO" id="GO:0004674">
    <property type="term" value="F:protein serine/threonine kinase activity"/>
    <property type="evidence" value="ECO:0007669"/>
    <property type="project" value="UniProtKB-KW"/>
</dbReference>
<feature type="domain" description="Histidine kinase/HSP90-like ATPase" evidence="2">
    <location>
        <begin position="8"/>
        <end position="143"/>
    </location>
</feature>
<dbReference type="InterPro" id="IPR050267">
    <property type="entry name" value="Anti-sigma-factor_SerPK"/>
</dbReference>
<keyword evidence="3" id="KW-0418">Kinase</keyword>
<dbReference type="PANTHER" id="PTHR35526">
    <property type="entry name" value="ANTI-SIGMA-F FACTOR RSBW-RELATED"/>
    <property type="match status" value="1"/>
</dbReference>
<keyword evidence="4" id="KW-1185">Reference proteome</keyword>
<dbReference type="AlphaFoldDB" id="A0A1T4WYK5"/>
<dbReference type="InterPro" id="IPR036890">
    <property type="entry name" value="HATPase_C_sf"/>
</dbReference>
<gene>
    <name evidence="3" type="ORF">SAMN02745704_01475</name>
</gene>
<dbReference type="CDD" id="cd16936">
    <property type="entry name" value="HATPase_RsbW-like"/>
    <property type="match status" value="1"/>
</dbReference>
<accession>A0A1T4WYK5</accession>
<name>A0A1T4WYK5_9BACT</name>
<dbReference type="Gene3D" id="3.30.565.10">
    <property type="entry name" value="Histidine kinase-like ATPase, C-terminal domain"/>
    <property type="match status" value="1"/>
</dbReference>
<keyword evidence="1" id="KW-0723">Serine/threonine-protein kinase</keyword>
<dbReference type="Pfam" id="PF13581">
    <property type="entry name" value="HATPase_c_2"/>
    <property type="match status" value="1"/>
</dbReference>
<reference evidence="3 4" key="1">
    <citation type="submission" date="2017-02" db="EMBL/GenBank/DDBJ databases">
        <authorList>
            <person name="Peterson S.W."/>
        </authorList>
    </citation>
    <scope>NUCLEOTIDE SEQUENCE [LARGE SCALE GENOMIC DNA]</scope>
    <source>
        <strain evidence="3 4">DSM 16080</strain>
    </source>
</reference>
<dbReference type="EMBL" id="FUYC01000005">
    <property type="protein sequence ID" value="SKA81948.1"/>
    <property type="molecule type" value="Genomic_DNA"/>
</dbReference>
<protein>
    <submittedName>
        <fullName evidence="3">Anti-sigma regulatory factor (Ser/Thr protein kinase)</fullName>
    </submittedName>
</protein>
<dbReference type="RefSeq" id="WP_078717047.1">
    <property type="nucleotide sequence ID" value="NZ_FUYC01000005.1"/>
</dbReference>
<evidence type="ECO:0000256" key="1">
    <source>
        <dbReference type="ARBA" id="ARBA00022527"/>
    </source>
</evidence>
<dbReference type="OrthoDB" id="9792240at2"/>
<dbReference type="STRING" id="1121449.SAMN02745704_01475"/>
<dbReference type="SUPFAM" id="SSF55874">
    <property type="entry name" value="ATPase domain of HSP90 chaperone/DNA topoisomerase II/histidine kinase"/>
    <property type="match status" value="1"/>
</dbReference>
<proteinExistence type="predicted"/>
<keyword evidence="3" id="KW-0808">Transferase</keyword>
<dbReference type="PANTHER" id="PTHR35526:SF6">
    <property type="entry name" value="SLR1861 PROTEIN"/>
    <property type="match status" value="1"/>
</dbReference>
<evidence type="ECO:0000313" key="4">
    <source>
        <dbReference type="Proteomes" id="UP000190027"/>
    </source>
</evidence>
<dbReference type="Proteomes" id="UP000190027">
    <property type="component" value="Unassembled WGS sequence"/>
</dbReference>
<organism evidence="3 4">
    <name type="scientific">Paucidesulfovibrio gracilis DSM 16080</name>
    <dbReference type="NCBI Taxonomy" id="1121449"/>
    <lineage>
        <taxon>Bacteria</taxon>
        <taxon>Pseudomonadati</taxon>
        <taxon>Thermodesulfobacteriota</taxon>
        <taxon>Desulfovibrionia</taxon>
        <taxon>Desulfovibrionales</taxon>
        <taxon>Desulfovibrionaceae</taxon>
        <taxon>Paucidesulfovibrio</taxon>
    </lineage>
</organism>
<evidence type="ECO:0000259" key="2">
    <source>
        <dbReference type="Pfam" id="PF13581"/>
    </source>
</evidence>